<keyword evidence="1" id="KW-0472">Membrane</keyword>
<keyword evidence="1" id="KW-1133">Transmembrane helix</keyword>
<evidence type="ECO:0000313" key="3">
    <source>
        <dbReference type="Proteomes" id="UP001319060"/>
    </source>
</evidence>
<protein>
    <submittedName>
        <fullName evidence="2">Uncharacterized protein</fullName>
    </submittedName>
</protein>
<keyword evidence="1" id="KW-0812">Transmembrane</keyword>
<dbReference type="EMBL" id="JAFHKS010000042">
    <property type="protein sequence ID" value="MBN3544682.1"/>
    <property type="molecule type" value="Genomic_DNA"/>
</dbReference>
<organism evidence="2 3">
    <name type="scientific">Fictibacillus barbaricus</name>
    <dbReference type="NCBI Taxonomy" id="182136"/>
    <lineage>
        <taxon>Bacteria</taxon>
        <taxon>Bacillati</taxon>
        <taxon>Bacillota</taxon>
        <taxon>Bacilli</taxon>
        <taxon>Bacillales</taxon>
        <taxon>Fictibacillaceae</taxon>
        <taxon>Fictibacillus</taxon>
    </lineage>
</organism>
<feature type="transmembrane region" description="Helical" evidence="1">
    <location>
        <begin position="55"/>
        <end position="74"/>
    </location>
</feature>
<proteinExistence type="predicted"/>
<accession>A0ABS2ZBN8</accession>
<keyword evidence="3" id="KW-1185">Reference proteome</keyword>
<evidence type="ECO:0000256" key="1">
    <source>
        <dbReference type="SAM" id="Phobius"/>
    </source>
</evidence>
<dbReference type="Proteomes" id="UP001319060">
    <property type="component" value="Unassembled WGS sequence"/>
</dbReference>
<gene>
    <name evidence="2" type="ORF">JYA64_05220</name>
</gene>
<comment type="caution">
    <text evidence="2">The sequence shown here is derived from an EMBL/GenBank/DDBJ whole genome shotgun (WGS) entry which is preliminary data.</text>
</comment>
<evidence type="ECO:0000313" key="2">
    <source>
        <dbReference type="EMBL" id="MBN3544682.1"/>
    </source>
</evidence>
<reference evidence="2 3" key="1">
    <citation type="submission" date="2021-01" db="EMBL/GenBank/DDBJ databases">
        <title>Genome Sequencing of Type Strains.</title>
        <authorList>
            <person name="Lemaire J.F."/>
            <person name="Inderbitzin P."/>
            <person name="Collins S.B."/>
            <person name="Wespe N."/>
            <person name="Knight-Connoni V."/>
        </authorList>
    </citation>
    <scope>NUCLEOTIDE SEQUENCE [LARGE SCALE GENOMIC DNA]</scope>
    <source>
        <strain evidence="2 3">DSM 14730</strain>
    </source>
</reference>
<name>A0ABS2ZBN8_9BACL</name>
<sequence>MSYQTYHLCRRYLGRSVYITCHCGTRYHGVLKHVDDKKAYILPYSTELDGSSDRFFAPALVGLTLGTIAGLALAPRPYPIYPVYPPYPPYPPYPYPYY</sequence>
<dbReference type="RefSeq" id="WP_188404001.1">
    <property type="nucleotide sequence ID" value="NZ_BMCE01000002.1"/>
</dbReference>